<comment type="caution">
    <text evidence="1">The sequence shown here is derived from an EMBL/GenBank/DDBJ whole genome shotgun (WGS) entry which is preliminary data.</text>
</comment>
<sequence length="915" mass="103764">MSCSPTTKHDVFLSFRGEDTRDNFISHLYAELCRKNIETFIDYRLIRGDEISPALYKAIEESMIYVVILSENYASSTWCLDELTKILECREKYGRDVIPVFYKVDPSNVRNQRESYAEAFVKHQRRFKDDQLDSWKKALNQVAGLSGWDSQVTRPEHKLIEDIVKDILRKLQLNCSFVSDYQGIMVGIDKHIEQIQSLLHVDSKEVRIVGIWGMGGIGKTTIATAIYQKLATQFSSSNIILNVQQEMERFGLHHIRSKYMSELIGENNRLSGLSLSLLVLDDVNNSSQLKDLIGRRSNFGPGSRIIVTSRDMQVLKNVDADGIYEVKEMNFHESLRLFCLNAFKQNYPGDDYVDLSEKILNYAKGVPLALKVLGFLLCGRTKEAWESQLQKLDKLPENDIFKVLKLSYEGLDEEQKDIFLDIACFYRGHLENVVAQTLDSCGFSAHIGMHVLKDRCLISISEGRIVMHDLIQQMGHEIVRKQCVNDPGKRSRLWKPEEIYQVLKKNKELPNLKTLDLRGSLNLIQIPDLAQCPNIEEVILSHCPKLGEVYSSSFLCKLKSLWFDGCVSIRSIHIPSSILQRTSGLIVLNGCHNLEMFSVSNAKMGVQLHGCSTSMFRNIVPVAKQSGKRLRSFSSKCSLEDSFGRHLKQNKASVTLDPLDYVELNKEPKDNIQLLNLTLLREGSPSSFPCLNELCWLDLSNCESLSSLPICLFKLKFLRRLYLSCCLNLEKFPEIEETMESLEVLILNETAIKELPSSLNRLVNLEELSLYNCQKLETIPFSIGSLCKLNKLNLTCCESLETFPVTIFKLKLTKLDLHGCSMLKTFPEILEPAETFVHINLTKTAIKELPSSLDYLVGLQTLCLNLCTELVSLPNSIVNLNHLSELDCSGCCSIVNLPESIAHLSSLKSLNLQKA</sequence>
<proteinExistence type="predicted"/>
<reference evidence="1" key="1">
    <citation type="submission" date="2023-10" db="EMBL/GenBank/DDBJ databases">
        <authorList>
            <person name="Rodriguez Cubillos JULIANA M."/>
            <person name="De Vega J."/>
        </authorList>
    </citation>
    <scope>NUCLEOTIDE SEQUENCE</scope>
</reference>
<protein>
    <submittedName>
        <fullName evidence="1">Uncharacterized protein</fullName>
    </submittedName>
</protein>
<dbReference type="EMBL" id="CASHSV030000823">
    <property type="protein sequence ID" value="CAJ2676028.1"/>
    <property type="molecule type" value="Genomic_DNA"/>
</dbReference>
<name>A0ACB0M652_TRIPR</name>
<evidence type="ECO:0000313" key="1">
    <source>
        <dbReference type="EMBL" id="CAJ2676028.1"/>
    </source>
</evidence>
<evidence type="ECO:0000313" key="2">
    <source>
        <dbReference type="Proteomes" id="UP001177021"/>
    </source>
</evidence>
<organism evidence="1 2">
    <name type="scientific">Trifolium pratense</name>
    <name type="common">Red clover</name>
    <dbReference type="NCBI Taxonomy" id="57577"/>
    <lineage>
        <taxon>Eukaryota</taxon>
        <taxon>Viridiplantae</taxon>
        <taxon>Streptophyta</taxon>
        <taxon>Embryophyta</taxon>
        <taxon>Tracheophyta</taxon>
        <taxon>Spermatophyta</taxon>
        <taxon>Magnoliopsida</taxon>
        <taxon>eudicotyledons</taxon>
        <taxon>Gunneridae</taxon>
        <taxon>Pentapetalae</taxon>
        <taxon>rosids</taxon>
        <taxon>fabids</taxon>
        <taxon>Fabales</taxon>
        <taxon>Fabaceae</taxon>
        <taxon>Papilionoideae</taxon>
        <taxon>50 kb inversion clade</taxon>
        <taxon>NPAAA clade</taxon>
        <taxon>Hologalegina</taxon>
        <taxon>IRL clade</taxon>
        <taxon>Trifolieae</taxon>
        <taxon>Trifolium</taxon>
    </lineage>
</organism>
<dbReference type="Proteomes" id="UP001177021">
    <property type="component" value="Unassembled WGS sequence"/>
</dbReference>
<gene>
    <name evidence="1" type="ORF">MILVUS5_LOCUS38877</name>
</gene>
<keyword evidence="2" id="KW-1185">Reference proteome</keyword>
<accession>A0ACB0M652</accession>